<proteinExistence type="predicted"/>
<comment type="subcellular location">
    <subcellularLocation>
        <location evidence="1">Nucleus</location>
    </subcellularLocation>
</comment>
<dbReference type="GO" id="GO:0003682">
    <property type="term" value="F:chromatin binding"/>
    <property type="evidence" value="ECO:0007669"/>
    <property type="project" value="TreeGrafter"/>
</dbReference>
<feature type="domain" description="SWIRM" evidence="3">
    <location>
        <begin position="424"/>
        <end position="513"/>
    </location>
</feature>
<sequence>MDTRKIIFVLSQENSLSFCSECLFQLEPNVGCSVFLPSKSVYCLDCYLTIKKRITYFKLSEISIICSSEFYKLYHCFLNEFGVWKPEEELAFLEAVEKHGYGNWEDITYVNSKAPSVYESHYLKFYVDQPFIFELDEFAKIKSSVRKPLSFYYNSCDATSASSSSSNFTPSSEFEMKKEPVDWHCPLDSKTFDKPSNHDTFNHSKSKHENCNCPDELKLSSTKSQAKLAPLASSTGYCGARDDFNIYPFDNAELNLSIMNDLSDCTVPDLPVSKLSMINDSNLLLNCLSYALIENYNHVLKRRERMKKFVKEYHLLYNQNAFSWLKQYQITLNKDIVSHISRMLQFIPKSDAKGILGNLKQIDDLRAKLQDLKYYRIKGLQTFKEVELYKELKLDKKKRFAKALENIAAIKKDQFNLKDHLIQLNFKRSSGRLDIEILPGYDKLLEDEKQLCASARIIPASYTQFKALMIAECQRNNGLRLAQARKLMKICVNRTRRIYDHLLEKGSIWLPSS</sequence>
<dbReference type="Pfam" id="PF00249">
    <property type="entry name" value="Myb_DNA-binding"/>
    <property type="match status" value="1"/>
</dbReference>
<dbReference type="Proteomes" id="UP001152759">
    <property type="component" value="Chromosome 2"/>
</dbReference>
<dbReference type="PANTHER" id="PTHR12374:SF20">
    <property type="entry name" value="TRANSCRIPTIONAL ADAPTER 2-ALPHA"/>
    <property type="match status" value="1"/>
</dbReference>
<evidence type="ECO:0000259" key="3">
    <source>
        <dbReference type="PROSITE" id="PS50934"/>
    </source>
</evidence>
<dbReference type="InterPro" id="IPR017884">
    <property type="entry name" value="SANT_dom"/>
</dbReference>
<dbReference type="GO" id="GO:0006338">
    <property type="term" value="P:chromatin remodeling"/>
    <property type="evidence" value="ECO:0007669"/>
    <property type="project" value="TreeGrafter"/>
</dbReference>
<evidence type="ECO:0000313" key="5">
    <source>
        <dbReference type="EMBL" id="CAH0384410.1"/>
    </source>
</evidence>
<dbReference type="Pfam" id="PF22941">
    <property type="entry name" value="TADA2A-like_3rd"/>
    <property type="match status" value="1"/>
</dbReference>
<dbReference type="OrthoDB" id="270417at2759"/>
<dbReference type="SUPFAM" id="SSF46689">
    <property type="entry name" value="Homeodomain-like"/>
    <property type="match status" value="2"/>
</dbReference>
<dbReference type="GO" id="GO:0005634">
    <property type="term" value="C:nucleus"/>
    <property type="evidence" value="ECO:0007669"/>
    <property type="project" value="UniProtKB-SubCell"/>
</dbReference>
<dbReference type="InterPro" id="IPR055141">
    <property type="entry name" value="TADA2A_B-like_dom"/>
</dbReference>
<feature type="domain" description="SANT" evidence="4">
    <location>
        <begin position="79"/>
        <end position="130"/>
    </location>
</feature>
<dbReference type="PROSITE" id="PS51293">
    <property type="entry name" value="SANT"/>
    <property type="match status" value="1"/>
</dbReference>
<evidence type="ECO:0000256" key="1">
    <source>
        <dbReference type="ARBA" id="ARBA00004123"/>
    </source>
</evidence>
<dbReference type="AlphaFoldDB" id="A0A9P0EYJ5"/>
<dbReference type="InterPro" id="IPR007526">
    <property type="entry name" value="SWIRM"/>
</dbReference>
<keyword evidence="6" id="KW-1185">Reference proteome</keyword>
<name>A0A9P0EYJ5_BEMTA</name>
<dbReference type="PANTHER" id="PTHR12374">
    <property type="entry name" value="TRANSCRIPTIONAL ADAPTOR 2 ADA2 -RELATED"/>
    <property type="match status" value="1"/>
</dbReference>
<dbReference type="Gene3D" id="1.10.10.10">
    <property type="entry name" value="Winged helix-like DNA-binding domain superfamily/Winged helix DNA-binding domain"/>
    <property type="match status" value="1"/>
</dbReference>
<dbReference type="KEGG" id="btab:109043632"/>
<dbReference type="PROSITE" id="PS50934">
    <property type="entry name" value="SWIRM"/>
    <property type="match status" value="1"/>
</dbReference>
<dbReference type="EMBL" id="OU963863">
    <property type="protein sequence ID" value="CAH0384410.1"/>
    <property type="molecule type" value="Genomic_DNA"/>
</dbReference>
<evidence type="ECO:0000256" key="2">
    <source>
        <dbReference type="ARBA" id="ARBA00023242"/>
    </source>
</evidence>
<dbReference type="InterPro" id="IPR036388">
    <property type="entry name" value="WH-like_DNA-bd_sf"/>
</dbReference>
<protein>
    <recommendedName>
        <fullName evidence="7">Transcriptional adapter 2-alpha</fullName>
    </recommendedName>
</protein>
<dbReference type="Gene3D" id="1.10.10.60">
    <property type="entry name" value="Homeodomain-like"/>
    <property type="match status" value="1"/>
</dbReference>
<dbReference type="FunFam" id="1.10.10.10:FF:000087">
    <property type="entry name" value="Transcriptional adapter 2"/>
    <property type="match status" value="1"/>
</dbReference>
<evidence type="ECO:0008006" key="7">
    <source>
        <dbReference type="Google" id="ProtNLM"/>
    </source>
</evidence>
<dbReference type="GO" id="GO:0140672">
    <property type="term" value="C:ATAC complex"/>
    <property type="evidence" value="ECO:0007669"/>
    <property type="project" value="UniProtKB-ARBA"/>
</dbReference>
<organism evidence="5 6">
    <name type="scientific">Bemisia tabaci</name>
    <name type="common">Sweetpotato whitefly</name>
    <name type="synonym">Aleurodes tabaci</name>
    <dbReference type="NCBI Taxonomy" id="7038"/>
    <lineage>
        <taxon>Eukaryota</taxon>
        <taxon>Metazoa</taxon>
        <taxon>Ecdysozoa</taxon>
        <taxon>Arthropoda</taxon>
        <taxon>Hexapoda</taxon>
        <taxon>Insecta</taxon>
        <taxon>Pterygota</taxon>
        <taxon>Neoptera</taxon>
        <taxon>Paraneoptera</taxon>
        <taxon>Hemiptera</taxon>
        <taxon>Sternorrhyncha</taxon>
        <taxon>Aleyrodoidea</taxon>
        <taxon>Aleyrodidae</taxon>
        <taxon>Aleyrodinae</taxon>
        <taxon>Bemisia</taxon>
    </lineage>
</organism>
<dbReference type="InterPro" id="IPR009057">
    <property type="entry name" value="Homeodomain-like_sf"/>
</dbReference>
<dbReference type="InterPro" id="IPR001005">
    <property type="entry name" value="SANT/Myb"/>
</dbReference>
<keyword evidence="2" id="KW-0539">Nucleus</keyword>
<accession>A0A9P0EYJ5</accession>
<evidence type="ECO:0000313" key="6">
    <source>
        <dbReference type="Proteomes" id="UP001152759"/>
    </source>
</evidence>
<reference evidence="5" key="1">
    <citation type="submission" date="2021-12" db="EMBL/GenBank/DDBJ databases">
        <authorList>
            <person name="King R."/>
        </authorList>
    </citation>
    <scope>NUCLEOTIDE SEQUENCE</scope>
</reference>
<gene>
    <name evidence="5" type="ORF">BEMITA_LOCUS3739</name>
</gene>
<evidence type="ECO:0000259" key="4">
    <source>
        <dbReference type="PROSITE" id="PS51293"/>
    </source>
</evidence>
<dbReference type="GO" id="GO:0006357">
    <property type="term" value="P:regulation of transcription by RNA polymerase II"/>
    <property type="evidence" value="ECO:0007669"/>
    <property type="project" value="TreeGrafter"/>
</dbReference>
<dbReference type="GO" id="GO:0003713">
    <property type="term" value="F:transcription coactivator activity"/>
    <property type="evidence" value="ECO:0007669"/>
    <property type="project" value="TreeGrafter"/>
</dbReference>